<feature type="transmembrane region" description="Helical" evidence="2">
    <location>
        <begin position="110"/>
        <end position="127"/>
    </location>
</feature>
<keyword evidence="2" id="KW-0472">Membrane</keyword>
<evidence type="ECO:0000313" key="4">
    <source>
        <dbReference type="Proteomes" id="UP001145742"/>
    </source>
</evidence>
<sequence>MRGRRAAVPRRVAALGAQRPDPQDATHTRGTGEAAPAERPLSEEWGIPEGPWLRHIPALPCCALRSTTLSIGMPRSVKNPVSPVQRPAAVARPVSGYSPGCLQLSLFKELICIGLFMIFAITSLQFAPA</sequence>
<proteinExistence type="predicted"/>
<dbReference type="EMBL" id="WHWB01033225">
    <property type="protein sequence ID" value="KAJ7421300.1"/>
    <property type="molecule type" value="Genomic_DNA"/>
</dbReference>
<evidence type="ECO:0000256" key="1">
    <source>
        <dbReference type="SAM" id="MobiDB-lite"/>
    </source>
</evidence>
<dbReference type="Proteomes" id="UP001145742">
    <property type="component" value="Unassembled WGS sequence"/>
</dbReference>
<keyword evidence="2" id="KW-0812">Transmembrane</keyword>
<keyword evidence="2" id="KW-1133">Transmembrane helix</keyword>
<accession>A0ABQ9DMB6</accession>
<feature type="region of interest" description="Disordered" evidence="1">
    <location>
        <begin position="1"/>
        <end position="44"/>
    </location>
</feature>
<protein>
    <submittedName>
        <fullName evidence="3">Uncharacterized protein</fullName>
    </submittedName>
</protein>
<organism evidence="3 4">
    <name type="scientific">Willisornis vidua</name>
    <name type="common">Xingu scale-backed antbird</name>
    <dbReference type="NCBI Taxonomy" id="1566151"/>
    <lineage>
        <taxon>Eukaryota</taxon>
        <taxon>Metazoa</taxon>
        <taxon>Chordata</taxon>
        <taxon>Craniata</taxon>
        <taxon>Vertebrata</taxon>
        <taxon>Euteleostomi</taxon>
        <taxon>Archelosauria</taxon>
        <taxon>Archosauria</taxon>
        <taxon>Dinosauria</taxon>
        <taxon>Saurischia</taxon>
        <taxon>Theropoda</taxon>
        <taxon>Coelurosauria</taxon>
        <taxon>Aves</taxon>
        <taxon>Neognathae</taxon>
        <taxon>Neoaves</taxon>
        <taxon>Telluraves</taxon>
        <taxon>Australaves</taxon>
        <taxon>Passeriformes</taxon>
        <taxon>Thamnophilidae</taxon>
        <taxon>Willisornis</taxon>
    </lineage>
</organism>
<keyword evidence="4" id="KW-1185">Reference proteome</keyword>
<gene>
    <name evidence="3" type="ORF">WISP_43462</name>
</gene>
<evidence type="ECO:0000313" key="3">
    <source>
        <dbReference type="EMBL" id="KAJ7421300.1"/>
    </source>
</evidence>
<reference evidence="3" key="1">
    <citation type="submission" date="2019-10" db="EMBL/GenBank/DDBJ databases">
        <authorList>
            <person name="Soares A.E.R."/>
            <person name="Aleixo A."/>
            <person name="Schneider P."/>
            <person name="Miyaki C.Y."/>
            <person name="Schneider M.P."/>
            <person name="Mello C."/>
            <person name="Vasconcelos A.T.R."/>
        </authorList>
    </citation>
    <scope>NUCLEOTIDE SEQUENCE</scope>
    <source>
        <tissue evidence="3">Muscle</tissue>
    </source>
</reference>
<name>A0ABQ9DMB6_9PASS</name>
<comment type="caution">
    <text evidence="3">The sequence shown here is derived from an EMBL/GenBank/DDBJ whole genome shotgun (WGS) entry which is preliminary data.</text>
</comment>
<evidence type="ECO:0000256" key="2">
    <source>
        <dbReference type="SAM" id="Phobius"/>
    </source>
</evidence>